<evidence type="ECO:0000256" key="1">
    <source>
        <dbReference type="ARBA" id="ARBA00003966"/>
    </source>
</evidence>
<evidence type="ECO:0000256" key="4">
    <source>
        <dbReference type="ARBA" id="ARBA00022532"/>
    </source>
</evidence>
<dbReference type="PIRSF" id="PIRSF000102">
    <property type="entry name" value="Lac_mal_DH"/>
    <property type="match status" value="1"/>
</dbReference>
<feature type="binding site" evidence="10">
    <location>
        <position position="98"/>
    </location>
    <ligand>
        <name>NAD(+)</name>
        <dbReference type="ChEBI" id="CHEBI:57540"/>
    </ligand>
</feature>
<feature type="binding site" evidence="9">
    <location>
        <position position="91"/>
    </location>
    <ligand>
        <name>substrate</name>
    </ligand>
</feature>
<evidence type="ECO:0000256" key="3">
    <source>
        <dbReference type="ARBA" id="ARBA00012995"/>
    </source>
</evidence>
<dbReference type="Gene3D" id="3.40.50.720">
    <property type="entry name" value="NAD(P)-binding Rossmann-like Domain"/>
    <property type="match status" value="1"/>
</dbReference>
<dbReference type="Pfam" id="PF02866">
    <property type="entry name" value="Ldh_1_C"/>
    <property type="match status" value="1"/>
</dbReference>
<feature type="active site" description="Proton acceptor" evidence="8">
    <location>
        <position position="178"/>
    </location>
</feature>
<comment type="similarity">
    <text evidence="2 11">Belongs to the LDH/MDH superfamily.</text>
</comment>
<dbReference type="Proteomes" id="UP000002408">
    <property type="component" value="Chromosome"/>
</dbReference>
<dbReference type="InterPro" id="IPR022383">
    <property type="entry name" value="Lactate/malate_DH_C"/>
</dbReference>
<gene>
    <name evidence="14" type="ordered locus">Mboo_0492</name>
</gene>
<dbReference type="SUPFAM" id="SSF51735">
    <property type="entry name" value="NAD(P)-binding Rossmann-fold domains"/>
    <property type="match status" value="1"/>
</dbReference>
<dbReference type="SUPFAM" id="SSF56327">
    <property type="entry name" value="LDH C-terminal domain-like"/>
    <property type="match status" value="1"/>
</dbReference>
<dbReference type="InterPro" id="IPR001236">
    <property type="entry name" value="Lactate/malate_DH_N"/>
</dbReference>
<dbReference type="PRINTS" id="PR00086">
    <property type="entry name" value="LLDHDRGNASE"/>
</dbReference>
<dbReference type="PANTHER" id="PTHR43128:SF16">
    <property type="entry name" value="L-LACTATE DEHYDROGENASE"/>
    <property type="match status" value="1"/>
</dbReference>
<evidence type="ECO:0000256" key="5">
    <source>
        <dbReference type="ARBA" id="ARBA00023002"/>
    </source>
</evidence>
<feature type="binding site" evidence="10">
    <location>
        <begin position="8"/>
        <end position="14"/>
    </location>
    <ligand>
        <name>NAD(+)</name>
        <dbReference type="ChEBI" id="CHEBI:57540"/>
    </ligand>
</feature>
<sequence length="332" mass="35556" precursor="true">MSKVTIIGATGNVGTFAAYAVSVDPHVHEILLYGREGREAFLKGLAQDFADSFAARGTNIRVTWTTSLKDVAGSDIVVITAGTPRGPGQNRLDLALGNARIIAPMARTIGTIAPDTKIIMVTNPVDVMTCVALKYSGLKPNQVFGLGTHLDSMRLKSLIASYFKVHVSEVHTRIIGEHGDSMVPLWSATTIGGIKISNLPAFAHLPVQDFIQSVKTSGEQIIKNKGSTVYGPGEAIATLVKTILGDENRILTVSAYVKSEVHGIGGVCIGVPARINKNGAFPVTIRIDESEVIAYRESVEKIRATIHQIIGELENDKDIGPAAPKRQKKTRV</sequence>
<reference evidence="15" key="1">
    <citation type="journal article" date="2015" name="Microbiology">
        <title>Genome of Methanoregula boonei 6A8 reveals adaptations to oligotrophic peatland environments.</title>
        <authorList>
            <person name="Braeuer S."/>
            <person name="Cadillo-Quiroz H."/>
            <person name="Kyrpides N."/>
            <person name="Woyke T."/>
            <person name="Goodwin L."/>
            <person name="Detter C."/>
            <person name="Podell S."/>
            <person name="Yavitt J.B."/>
            <person name="Zinder S.H."/>
        </authorList>
    </citation>
    <scope>NUCLEOTIDE SEQUENCE [LARGE SCALE GENOMIC DNA]</scope>
    <source>
        <strain evidence="15">DSM 21154 / JCM 14090 / 6A8</strain>
    </source>
</reference>
<evidence type="ECO:0000256" key="11">
    <source>
        <dbReference type="RuleBase" id="RU003369"/>
    </source>
</evidence>
<dbReference type="EC" id="1.1.1.37" evidence="3"/>
<keyword evidence="4" id="KW-0816">Tricarboxylic acid cycle</keyword>
<dbReference type="eggNOG" id="arCOG00246">
    <property type="taxonomic scope" value="Archaea"/>
</dbReference>
<dbReference type="NCBIfam" id="NF004863">
    <property type="entry name" value="PRK06223.1"/>
    <property type="match status" value="1"/>
</dbReference>
<evidence type="ECO:0000313" key="14">
    <source>
        <dbReference type="EMBL" id="ABS55010.1"/>
    </source>
</evidence>
<keyword evidence="5 11" id="KW-0560">Oxidoreductase</keyword>
<keyword evidence="6 10" id="KW-0520">NAD</keyword>
<comment type="function">
    <text evidence="1">Catalyzes the reversible oxidation of malate to oxaloacetate.</text>
</comment>
<accession>A7I5J9</accession>
<name>A7I5J9_METB6</name>
<dbReference type="HOGENOM" id="CLU_045401_2_2_2"/>
<evidence type="ECO:0000259" key="13">
    <source>
        <dbReference type="Pfam" id="PF02866"/>
    </source>
</evidence>
<proteinExistence type="inferred from homology"/>
<dbReference type="InterPro" id="IPR018177">
    <property type="entry name" value="L-lactate_DH_AS"/>
</dbReference>
<evidence type="ECO:0000259" key="12">
    <source>
        <dbReference type="Pfam" id="PF00056"/>
    </source>
</evidence>
<dbReference type="SMR" id="A7I5J9"/>
<dbReference type="KEGG" id="mbn:Mboo_0492"/>
<dbReference type="GO" id="GO:0006089">
    <property type="term" value="P:lactate metabolic process"/>
    <property type="evidence" value="ECO:0007669"/>
    <property type="project" value="TreeGrafter"/>
</dbReference>
<evidence type="ECO:0000256" key="2">
    <source>
        <dbReference type="ARBA" id="ARBA00008104"/>
    </source>
</evidence>
<dbReference type="Pfam" id="PF00056">
    <property type="entry name" value="Ldh_1_N"/>
    <property type="match status" value="1"/>
</dbReference>
<protein>
    <recommendedName>
        <fullName evidence="3">malate dehydrogenase</fullName>
        <ecNumber evidence="3">1.1.1.37</ecNumber>
    </recommendedName>
</protein>
<feature type="domain" description="Lactate/malate dehydrogenase N-terminal" evidence="12">
    <location>
        <begin position="3"/>
        <end position="145"/>
    </location>
</feature>
<dbReference type="RefSeq" id="WP_012106029.1">
    <property type="nucleotide sequence ID" value="NC_009712.1"/>
</dbReference>
<organism evidence="14 15">
    <name type="scientific">Methanoregula boonei (strain DSM 21154 / JCM 14090 / 6A8)</name>
    <dbReference type="NCBI Taxonomy" id="456442"/>
    <lineage>
        <taxon>Archaea</taxon>
        <taxon>Methanobacteriati</taxon>
        <taxon>Methanobacteriota</taxon>
        <taxon>Stenosarchaea group</taxon>
        <taxon>Methanomicrobia</taxon>
        <taxon>Methanomicrobiales</taxon>
        <taxon>Methanoregulaceae</taxon>
        <taxon>Methanoregula</taxon>
    </lineage>
</organism>
<dbReference type="GO" id="GO:0004459">
    <property type="term" value="F:L-lactate dehydrogenase (NAD+) activity"/>
    <property type="evidence" value="ECO:0007669"/>
    <property type="project" value="InterPro"/>
</dbReference>
<evidence type="ECO:0000313" key="15">
    <source>
        <dbReference type="Proteomes" id="UP000002408"/>
    </source>
</evidence>
<feature type="binding site" evidence="9">
    <location>
        <position position="85"/>
    </location>
    <ligand>
        <name>substrate</name>
    </ligand>
</feature>
<dbReference type="GO" id="GO:0030060">
    <property type="term" value="F:L-malate dehydrogenase (NAD+) activity"/>
    <property type="evidence" value="ECO:0007669"/>
    <property type="project" value="UniProtKB-EC"/>
</dbReference>
<keyword evidence="15" id="KW-1185">Reference proteome</keyword>
<dbReference type="Gene3D" id="3.90.110.10">
    <property type="entry name" value="Lactate dehydrogenase/glycoside hydrolase, family 4, C-terminal"/>
    <property type="match status" value="1"/>
</dbReference>
<evidence type="ECO:0000256" key="7">
    <source>
        <dbReference type="ARBA" id="ARBA00048313"/>
    </source>
</evidence>
<dbReference type="OrthoDB" id="2596at2157"/>
<feature type="domain" description="Lactate/malate dehydrogenase C-terminal" evidence="13">
    <location>
        <begin position="148"/>
        <end position="309"/>
    </location>
</feature>
<feature type="binding site" evidence="9">
    <location>
        <position position="123"/>
    </location>
    <ligand>
        <name>substrate</name>
    </ligand>
</feature>
<comment type="catalytic activity">
    <reaction evidence="7">
        <text>(S)-malate + NAD(+) = oxaloacetate + NADH + H(+)</text>
        <dbReference type="Rhea" id="RHEA:21432"/>
        <dbReference type="ChEBI" id="CHEBI:15378"/>
        <dbReference type="ChEBI" id="CHEBI:15589"/>
        <dbReference type="ChEBI" id="CHEBI:16452"/>
        <dbReference type="ChEBI" id="CHEBI:57540"/>
        <dbReference type="ChEBI" id="CHEBI:57945"/>
        <dbReference type="EC" id="1.1.1.37"/>
    </reaction>
</comment>
<dbReference type="STRING" id="456442.Mboo_0492"/>
<dbReference type="InterPro" id="IPR015955">
    <property type="entry name" value="Lactate_DH/Glyco_Ohase_4_C"/>
</dbReference>
<dbReference type="AlphaFoldDB" id="A7I5J9"/>
<feature type="binding site" evidence="10">
    <location>
        <begin position="121"/>
        <end position="123"/>
    </location>
    <ligand>
        <name>NAD(+)</name>
        <dbReference type="ChEBI" id="CHEBI:57540"/>
    </ligand>
</feature>
<dbReference type="PROSITE" id="PS00064">
    <property type="entry name" value="L_LDH"/>
    <property type="match status" value="1"/>
</dbReference>
<dbReference type="GeneID" id="5411069"/>
<dbReference type="EMBL" id="CP000780">
    <property type="protein sequence ID" value="ABS55010.1"/>
    <property type="molecule type" value="Genomic_DNA"/>
</dbReference>
<evidence type="ECO:0000256" key="9">
    <source>
        <dbReference type="PIRSR" id="PIRSR000102-2"/>
    </source>
</evidence>
<dbReference type="InterPro" id="IPR036291">
    <property type="entry name" value="NAD(P)-bd_dom_sf"/>
</dbReference>
<evidence type="ECO:0000256" key="10">
    <source>
        <dbReference type="PIRSR" id="PIRSR000102-3"/>
    </source>
</evidence>
<feature type="binding site" evidence="9">
    <location>
        <position position="154"/>
    </location>
    <ligand>
        <name>substrate</name>
    </ligand>
</feature>
<dbReference type="InterPro" id="IPR001557">
    <property type="entry name" value="L-lactate/malate_DH"/>
</dbReference>
<evidence type="ECO:0000256" key="8">
    <source>
        <dbReference type="PIRSR" id="PIRSR000102-1"/>
    </source>
</evidence>
<evidence type="ECO:0000256" key="6">
    <source>
        <dbReference type="ARBA" id="ARBA00023027"/>
    </source>
</evidence>
<dbReference type="PANTHER" id="PTHR43128">
    <property type="entry name" value="L-2-HYDROXYCARBOXYLATE DEHYDROGENASE (NAD(P)(+))"/>
    <property type="match status" value="1"/>
</dbReference>
<dbReference type="GO" id="GO:0006099">
    <property type="term" value="P:tricarboxylic acid cycle"/>
    <property type="evidence" value="ECO:0007669"/>
    <property type="project" value="UniProtKB-KW"/>
</dbReference>